<dbReference type="PRINTS" id="PR00878">
    <property type="entry name" value="CHOLNESTRASE"/>
</dbReference>
<evidence type="ECO:0000259" key="9">
    <source>
        <dbReference type="Pfam" id="PF00135"/>
    </source>
</evidence>
<dbReference type="GO" id="GO:0005615">
    <property type="term" value="C:extracellular space"/>
    <property type="evidence" value="ECO:0007669"/>
    <property type="project" value="TreeGrafter"/>
</dbReference>
<dbReference type="GO" id="GO:0006581">
    <property type="term" value="P:acetylcholine catabolic process"/>
    <property type="evidence" value="ECO:0007669"/>
    <property type="project" value="TreeGrafter"/>
</dbReference>
<protein>
    <recommendedName>
        <fullName evidence="8">Carboxylic ester hydrolase</fullName>
        <ecNumber evidence="8">3.1.1.-</ecNumber>
    </recommendedName>
</protein>
<keyword evidence="3 8" id="KW-0378">Hydrolase</keyword>
<dbReference type="EMBL" id="HAHL01000298">
    <property type="protein sequence ID" value="SNX35374.1"/>
    <property type="molecule type" value="Transcribed_RNA"/>
</dbReference>
<evidence type="ECO:0000256" key="1">
    <source>
        <dbReference type="ARBA" id="ARBA00005964"/>
    </source>
</evidence>
<dbReference type="SUPFAM" id="SSF53474">
    <property type="entry name" value="alpha/beta-Hydrolases"/>
    <property type="match status" value="1"/>
</dbReference>
<keyword evidence="4" id="KW-0531">Neurotransmitter degradation</keyword>
<dbReference type="GO" id="GO:0003990">
    <property type="term" value="F:acetylcholinesterase activity"/>
    <property type="evidence" value="ECO:0007669"/>
    <property type="project" value="UniProtKB-EC"/>
</dbReference>
<dbReference type="Gene3D" id="3.40.50.1820">
    <property type="entry name" value="alpha/beta hydrolase"/>
    <property type="match status" value="1"/>
</dbReference>
<reference evidence="10" key="2">
    <citation type="submission" date="2019-05" db="EMBL/GenBank/DDBJ databases">
        <title>Unravelling the molecular evolution of spider venoms.</title>
        <authorList>
            <person name="Pineda S."/>
        </authorList>
    </citation>
    <scope>NUCLEOTIDE SEQUENCE</scope>
</reference>
<comment type="catalytic activity">
    <reaction evidence="7">
        <text>acetylcholine + H2O = choline + acetate + H(+)</text>
        <dbReference type="Rhea" id="RHEA:17561"/>
        <dbReference type="ChEBI" id="CHEBI:15354"/>
        <dbReference type="ChEBI" id="CHEBI:15355"/>
        <dbReference type="ChEBI" id="CHEBI:15377"/>
        <dbReference type="ChEBI" id="CHEBI:15378"/>
        <dbReference type="ChEBI" id="CHEBI:30089"/>
        <dbReference type="EC" id="3.1.1.7"/>
    </reaction>
</comment>
<keyword evidence="6" id="KW-0325">Glycoprotein</keyword>
<dbReference type="InterPro" id="IPR029058">
    <property type="entry name" value="AB_hydrolase_fold"/>
</dbReference>
<dbReference type="PROSITE" id="PS00941">
    <property type="entry name" value="CARBOXYLESTERASE_B_2"/>
    <property type="match status" value="1"/>
</dbReference>
<dbReference type="GO" id="GO:0005886">
    <property type="term" value="C:plasma membrane"/>
    <property type="evidence" value="ECO:0007669"/>
    <property type="project" value="TreeGrafter"/>
</dbReference>
<dbReference type="InterPro" id="IPR000997">
    <property type="entry name" value="Cholinesterase"/>
</dbReference>
<sequence length="547" mass="62222">MKAILCVGVFLLTLIKISLCNHCAIVATENGRIGGTCLSFMNTTVVEFLGIPYAKPPVGQLRFQKPQPVECWRGILDATKLPNACIQNSSSLLPWIDHLPGKSEDCLYLNIFAPIGINDEKKAVLFWIHGGSLQYGSGRLPNYNGTVLAAKKDIIIVTFNYRLSILGYLRTPDSKVPGNVAIYDFLLALEWVKKNIKYFGGDPDRITVCGQSSGGILPGISATSPLFKGLYSRIIMQSGSVSNLGYLDLKQSMDFSNQIAMEVGCANETFTIEHNTKDVLECMRYTEPMKLFHATEISLMRAGLLDYLPQYGDEILPHDPRKAMLEGNFEYHDILIGVDKDDGTILLPMGLPQYYGDLGQKSFNMTLEFAKNFVYQSFRNILSDPEPIIDYYLSGFNGKEFEEIRRNVSVVFGDYFFYCPSTYTAEGFLRKENKVYFYINDHRSSISPMADWLEVTHFEEVEFIFGDPFRYPQSYTVEEIGFAEDMMEFWANFVKYGDPRTEEVYWPTYKRSEPLYLVLSPGNYRIGNDAHIDNCNFWRQPFNITIN</sequence>
<dbReference type="AlphaFoldDB" id="A0A4Q8K4D4"/>
<dbReference type="EMBL" id="HAHL01000299">
    <property type="protein sequence ID" value="SNX35376.1"/>
    <property type="molecule type" value="Transcribed_RNA"/>
</dbReference>
<evidence type="ECO:0000256" key="8">
    <source>
        <dbReference type="RuleBase" id="RU361235"/>
    </source>
</evidence>
<feature type="chain" id="PRO_5033896904" description="Carboxylic ester hydrolase" evidence="8">
    <location>
        <begin position="21"/>
        <end position="547"/>
    </location>
</feature>
<dbReference type="EMBL" id="HAHL01000078">
    <property type="protein sequence ID" value="SNX33383.1"/>
    <property type="molecule type" value="Transcribed_RNA"/>
</dbReference>
<dbReference type="PROSITE" id="PS00122">
    <property type="entry name" value="CARBOXYLESTERASE_B_1"/>
    <property type="match status" value="1"/>
</dbReference>
<dbReference type="GO" id="GO:0019695">
    <property type="term" value="P:choline metabolic process"/>
    <property type="evidence" value="ECO:0007669"/>
    <property type="project" value="TreeGrafter"/>
</dbReference>
<keyword evidence="5" id="KW-1015">Disulfide bond</keyword>
<keyword evidence="2" id="KW-0719">Serine esterase</keyword>
<feature type="domain" description="Carboxylesterase type B" evidence="9">
    <location>
        <begin position="24"/>
        <end position="538"/>
    </location>
</feature>
<dbReference type="InterPro" id="IPR050654">
    <property type="entry name" value="AChE-related_enzymes"/>
</dbReference>
<comment type="similarity">
    <text evidence="1 8">Belongs to the type-B carboxylesterase/lipase family.</text>
</comment>
<evidence type="ECO:0000313" key="10">
    <source>
        <dbReference type="EMBL" id="SNX33383.1"/>
    </source>
</evidence>
<keyword evidence="8" id="KW-0732">Signal</keyword>
<evidence type="ECO:0000256" key="6">
    <source>
        <dbReference type="ARBA" id="ARBA00023180"/>
    </source>
</evidence>
<dbReference type="PANTHER" id="PTHR43918:SF4">
    <property type="entry name" value="CARBOXYLIC ESTER HYDROLASE"/>
    <property type="match status" value="1"/>
</dbReference>
<name>A0A4Q8K4D4_9ARAC</name>
<dbReference type="InterPro" id="IPR019826">
    <property type="entry name" value="Carboxylesterase_B_AS"/>
</dbReference>
<evidence type="ECO:0000256" key="5">
    <source>
        <dbReference type="ARBA" id="ARBA00023157"/>
    </source>
</evidence>
<evidence type="ECO:0000256" key="4">
    <source>
        <dbReference type="ARBA" id="ARBA00022867"/>
    </source>
</evidence>
<accession>A0A4Q8K4D4</accession>
<feature type="signal peptide" evidence="8">
    <location>
        <begin position="1"/>
        <end position="20"/>
    </location>
</feature>
<organism evidence="10">
    <name type="scientific">Liphistius sp. SGP-2016</name>
    <dbReference type="NCBI Taxonomy" id="1905180"/>
    <lineage>
        <taxon>Eukaryota</taxon>
        <taxon>Metazoa</taxon>
        <taxon>Ecdysozoa</taxon>
        <taxon>Arthropoda</taxon>
        <taxon>Chelicerata</taxon>
        <taxon>Arachnida</taxon>
        <taxon>Araneae</taxon>
        <taxon>Mesothelae</taxon>
        <taxon>Liphistiidae</taxon>
        <taxon>Liphistius</taxon>
    </lineage>
</organism>
<evidence type="ECO:0000256" key="3">
    <source>
        <dbReference type="ARBA" id="ARBA00022801"/>
    </source>
</evidence>
<evidence type="ECO:0000256" key="2">
    <source>
        <dbReference type="ARBA" id="ARBA00022487"/>
    </source>
</evidence>
<dbReference type="Pfam" id="PF00135">
    <property type="entry name" value="COesterase"/>
    <property type="match status" value="1"/>
</dbReference>
<dbReference type="PANTHER" id="PTHR43918">
    <property type="entry name" value="ACETYLCHOLINESTERASE"/>
    <property type="match status" value="1"/>
</dbReference>
<dbReference type="EC" id="3.1.1.-" evidence="8"/>
<reference evidence="10" key="1">
    <citation type="submission" date="2017-05" db="EMBL/GenBank/DDBJ databases">
        <authorList>
            <person name="QRISCLOUD D."/>
        </authorList>
    </citation>
    <scope>NUCLEOTIDE SEQUENCE</scope>
</reference>
<dbReference type="InterPro" id="IPR019819">
    <property type="entry name" value="Carboxylesterase_B_CS"/>
</dbReference>
<dbReference type="InterPro" id="IPR002018">
    <property type="entry name" value="CarbesteraseB"/>
</dbReference>
<proteinExistence type="inferred from homology"/>
<dbReference type="FunFam" id="3.40.50.1820:FF:000029">
    <property type="entry name" value="Acetylcholinesterase"/>
    <property type="match status" value="1"/>
</dbReference>
<evidence type="ECO:0000256" key="7">
    <source>
        <dbReference type="ARBA" id="ARBA00048484"/>
    </source>
</evidence>